<accession>A0ABU8BRM5</accession>
<dbReference type="Proteomes" id="UP001431963">
    <property type="component" value="Unassembled WGS sequence"/>
</dbReference>
<sequence length="83" mass="9001">MIGYVEAPKAWWLTHGMARRAGVSLPQAVTDGWLKRSELACLIARCQACGSESDCTNWLAVPGPSLPEFCCNKAEIEALAPPR</sequence>
<keyword evidence="3" id="KW-1185">Reference proteome</keyword>
<proteinExistence type="predicted"/>
<protein>
    <submittedName>
        <fullName evidence="2">DUF6455 family protein</fullName>
    </submittedName>
</protein>
<feature type="domain" description="DUF6455" evidence="1">
    <location>
        <begin position="6"/>
        <end position="80"/>
    </location>
</feature>
<reference evidence="2" key="1">
    <citation type="submission" date="2024-02" db="EMBL/GenBank/DDBJ databases">
        <title>Genome sequences of strain Gemmobacter sp. JM10B15.</title>
        <authorList>
            <person name="Zhang M."/>
        </authorList>
    </citation>
    <scope>NUCLEOTIDE SEQUENCE</scope>
    <source>
        <strain evidence="2">JM10B15</strain>
    </source>
</reference>
<dbReference type="InterPro" id="IPR045601">
    <property type="entry name" value="DUF6455"/>
</dbReference>
<organism evidence="2 3">
    <name type="scientific">Gemmobacter denitrificans</name>
    <dbReference type="NCBI Taxonomy" id="3123040"/>
    <lineage>
        <taxon>Bacteria</taxon>
        <taxon>Pseudomonadati</taxon>
        <taxon>Pseudomonadota</taxon>
        <taxon>Alphaproteobacteria</taxon>
        <taxon>Rhodobacterales</taxon>
        <taxon>Paracoccaceae</taxon>
        <taxon>Gemmobacter</taxon>
    </lineage>
</organism>
<dbReference type="RefSeq" id="WP_335420075.1">
    <property type="nucleotide sequence ID" value="NZ_JBALHR010000002.1"/>
</dbReference>
<evidence type="ECO:0000313" key="3">
    <source>
        <dbReference type="Proteomes" id="UP001431963"/>
    </source>
</evidence>
<dbReference type="EMBL" id="JBALHR010000002">
    <property type="protein sequence ID" value="MEH7827360.1"/>
    <property type="molecule type" value="Genomic_DNA"/>
</dbReference>
<dbReference type="Pfam" id="PF20056">
    <property type="entry name" value="DUF6455"/>
    <property type="match status" value="1"/>
</dbReference>
<name>A0ABU8BRM5_9RHOB</name>
<gene>
    <name evidence="2" type="ORF">V6590_04295</name>
</gene>
<comment type="caution">
    <text evidence="2">The sequence shown here is derived from an EMBL/GenBank/DDBJ whole genome shotgun (WGS) entry which is preliminary data.</text>
</comment>
<evidence type="ECO:0000313" key="2">
    <source>
        <dbReference type="EMBL" id="MEH7827360.1"/>
    </source>
</evidence>
<evidence type="ECO:0000259" key="1">
    <source>
        <dbReference type="Pfam" id="PF20056"/>
    </source>
</evidence>